<evidence type="ECO:0000313" key="2">
    <source>
        <dbReference type="EnsemblPlants" id="MELO3C031908.2.1"/>
    </source>
</evidence>
<protein>
    <submittedName>
        <fullName evidence="2">Uncharacterized protein</fullName>
    </submittedName>
</protein>
<evidence type="ECO:0000256" key="1">
    <source>
        <dbReference type="SAM" id="Phobius"/>
    </source>
</evidence>
<dbReference type="AlphaFoldDB" id="A0A9I9ECL8"/>
<proteinExistence type="predicted"/>
<reference evidence="2" key="1">
    <citation type="submission" date="2023-03" db="UniProtKB">
        <authorList>
            <consortium name="EnsemblPlants"/>
        </authorList>
    </citation>
    <scope>IDENTIFICATION</scope>
</reference>
<name>A0A9I9ECL8_CUCME</name>
<sequence length="43" mass="5097">MNTVQIEELNMSLLISMFVIVMRKMFCLIKLDFLSMMIVKKIT</sequence>
<keyword evidence="1" id="KW-0812">Transmembrane</keyword>
<dbReference type="Gramene" id="MELO3C031908.2.1">
    <property type="protein sequence ID" value="MELO3C031908.2.1"/>
    <property type="gene ID" value="MELO3C031908.2"/>
</dbReference>
<accession>A0A9I9ECL8</accession>
<feature type="transmembrane region" description="Helical" evidence="1">
    <location>
        <begin position="12"/>
        <end position="31"/>
    </location>
</feature>
<keyword evidence="1" id="KW-0472">Membrane</keyword>
<keyword evidence="1" id="KW-1133">Transmembrane helix</keyword>
<organism evidence="2">
    <name type="scientific">Cucumis melo</name>
    <name type="common">Muskmelon</name>
    <dbReference type="NCBI Taxonomy" id="3656"/>
    <lineage>
        <taxon>Eukaryota</taxon>
        <taxon>Viridiplantae</taxon>
        <taxon>Streptophyta</taxon>
        <taxon>Embryophyta</taxon>
        <taxon>Tracheophyta</taxon>
        <taxon>Spermatophyta</taxon>
        <taxon>Magnoliopsida</taxon>
        <taxon>eudicotyledons</taxon>
        <taxon>Gunneridae</taxon>
        <taxon>Pentapetalae</taxon>
        <taxon>rosids</taxon>
        <taxon>fabids</taxon>
        <taxon>Cucurbitales</taxon>
        <taxon>Cucurbitaceae</taxon>
        <taxon>Benincaseae</taxon>
        <taxon>Cucumis</taxon>
    </lineage>
</organism>
<dbReference type="EnsemblPlants" id="MELO3C031908.2.1">
    <property type="protein sequence ID" value="MELO3C031908.2.1"/>
    <property type="gene ID" value="MELO3C031908.2"/>
</dbReference>